<proteinExistence type="inferred from homology"/>
<dbReference type="PANTHER" id="PTHR42879">
    <property type="entry name" value="3-OXOACYL-(ACYL-CARRIER-PROTEIN) REDUCTASE"/>
    <property type="match status" value="1"/>
</dbReference>
<dbReference type="OrthoDB" id="9804774at2"/>
<dbReference type="EMBL" id="SMFQ01000005">
    <property type="protein sequence ID" value="TCJ82880.1"/>
    <property type="molecule type" value="Genomic_DNA"/>
</dbReference>
<dbReference type="SMART" id="SM00822">
    <property type="entry name" value="PKS_KR"/>
    <property type="match status" value="1"/>
</dbReference>
<dbReference type="PANTHER" id="PTHR42879:SF2">
    <property type="entry name" value="3-OXOACYL-[ACYL-CARRIER-PROTEIN] REDUCTASE FABG"/>
    <property type="match status" value="1"/>
</dbReference>
<dbReference type="RefSeq" id="WP_131907378.1">
    <property type="nucleotide sequence ID" value="NZ_BAAAFU010000007.1"/>
</dbReference>
<dbReference type="NCBIfam" id="TIGR01831">
    <property type="entry name" value="fabG_rel"/>
    <property type="match status" value="1"/>
</dbReference>
<dbReference type="NCBIfam" id="NF009466">
    <property type="entry name" value="PRK12826.1-2"/>
    <property type="match status" value="1"/>
</dbReference>
<keyword evidence="2" id="KW-0560">Oxidoreductase</keyword>
<dbReference type="SUPFAM" id="SSF51735">
    <property type="entry name" value="NAD(P)-binding Rossmann-fold domains"/>
    <property type="match status" value="1"/>
</dbReference>
<evidence type="ECO:0000256" key="2">
    <source>
        <dbReference type="ARBA" id="ARBA00023002"/>
    </source>
</evidence>
<dbReference type="Proteomes" id="UP000294887">
    <property type="component" value="Unassembled WGS sequence"/>
</dbReference>
<dbReference type="PRINTS" id="PR00080">
    <property type="entry name" value="SDRFAMILY"/>
</dbReference>
<dbReference type="Gene3D" id="3.40.50.720">
    <property type="entry name" value="NAD(P)-binding Rossmann-like Domain"/>
    <property type="match status" value="1"/>
</dbReference>
<dbReference type="GO" id="GO:0016491">
    <property type="term" value="F:oxidoreductase activity"/>
    <property type="evidence" value="ECO:0007669"/>
    <property type="project" value="UniProtKB-KW"/>
</dbReference>
<evidence type="ECO:0000256" key="1">
    <source>
        <dbReference type="ARBA" id="ARBA00006484"/>
    </source>
</evidence>
<name>A0A4R1ER08_9GAMM</name>
<comment type="caution">
    <text evidence="4">The sequence shown here is derived from an EMBL/GenBank/DDBJ whole genome shotgun (WGS) entry which is preliminary data.</text>
</comment>
<dbReference type="InterPro" id="IPR011285">
    <property type="entry name" value="FabG-rel"/>
</dbReference>
<dbReference type="PRINTS" id="PR00081">
    <property type="entry name" value="GDHRDH"/>
</dbReference>
<dbReference type="InterPro" id="IPR002347">
    <property type="entry name" value="SDR_fam"/>
</dbReference>
<dbReference type="InterPro" id="IPR057326">
    <property type="entry name" value="KR_dom"/>
</dbReference>
<dbReference type="Pfam" id="PF13561">
    <property type="entry name" value="adh_short_C2"/>
    <property type="match status" value="1"/>
</dbReference>
<organism evidence="4 5">
    <name type="scientific">Cocleimonas flava</name>
    <dbReference type="NCBI Taxonomy" id="634765"/>
    <lineage>
        <taxon>Bacteria</taxon>
        <taxon>Pseudomonadati</taxon>
        <taxon>Pseudomonadota</taxon>
        <taxon>Gammaproteobacteria</taxon>
        <taxon>Thiotrichales</taxon>
        <taxon>Thiotrichaceae</taxon>
        <taxon>Cocleimonas</taxon>
    </lineage>
</organism>
<dbReference type="FunFam" id="3.40.50.720:FF:000173">
    <property type="entry name" value="3-oxoacyl-[acyl-carrier protein] reductase"/>
    <property type="match status" value="1"/>
</dbReference>
<dbReference type="InterPro" id="IPR050259">
    <property type="entry name" value="SDR"/>
</dbReference>
<evidence type="ECO:0000313" key="5">
    <source>
        <dbReference type="Proteomes" id="UP000294887"/>
    </source>
</evidence>
<evidence type="ECO:0000313" key="4">
    <source>
        <dbReference type="EMBL" id="TCJ82880.1"/>
    </source>
</evidence>
<dbReference type="NCBIfam" id="NF004200">
    <property type="entry name" value="PRK05653.1-5"/>
    <property type="match status" value="1"/>
</dbReference>
<feature type="domain" description="Ketoreductase" evidence="3">
    <location>
        <begin position="4"/>
        <end position="189"/>
    </location>
</feature>
<evidence type="ECO:0000259" key="3">
    <source>
        <dbReference type="SMART" id="SM00822"/>
    </source>
</evidence>
<gene>
    <name evidence="4" type="ORF">EV695_3618</name>
</gene>
<keyword evidence="5" id="KW-1185">Reference proteome</keyword>
<comment type="similarity">
    <text evidence="1">Belongs to the short-chain dehydrogenases/reductases (SDR) family.</text>
</comment>
<accession>A0A4R1ER08</accession>
<sequence>MSKKRVLVTGASRGIGKATAIELAADGFDVTVHYNSNQKAADEVLELIDKAGGSGQIMQFDIGDREQTKALLEADLEKNGAFYGVVCNAGIADDAAFPAMEAEQWDSVIHTNLDGFYNVLYPLIMPMIRLRQGGRIVTLTSVSGLIGNRGQVNYSAAKAGIIGASKSLAIELAKRKITVNSVAPGVIETDMTEGLFKEEAYVKEAKKMIPMGTFGQASDISSTISFLFSDKAAYITRQTISVNGGMC</sequence>
<dbReference type="AlphaFoldDB" id="A0A4R1ER08"/>
<protein>
    <submittedName>
        <fullName evidence="4">3-oxoacyl-[acyl-carrier protein] reductase</fullName>
    </submittedName>
</protein>
<reference evidence="4 5" key="1">
    <citation type="submission" date="2019-03" db="EMBL/GenBank/DDBJ databases">
        <title>Genomic Encyclopedia of Type Strains, Phase IV (KMG-IV): sequencing the most valuable type-strain genomes for metagenomic binning, comparative biology and taxonomic classification.</title>
        <authorList>
            <person name="Goeker M."/>
        </authorList>
    </citation>
    <scope>NUCLEOTIDE SEQUENCE [LARGE SCALE GENOMIC DNA]</scope>
    <source>
        <strain evidence="4 5">DSM 24830</strain>
    </source>
</reference>
<dbReference type="InterPro" id="IPR036291">
    <property type="entry name" value="NAD(P)-bd_dom_sf"/>
</dbReference>